<dbReference type="Proteomes" id="UP000032066">
    <property type="component" value="Unassembled WGS sequence"/>
</dbReference>
<gene>
    <name evidence="1" type="ORF">TR51_13420</name>
</gene>
<protein>
    <recommendedName>
        <fullName evidence="3">Cysteine dioxygenase</fullName>
    </recommendedName>
</protein>
<dbReference type="EMBL" id="JXZB01000002">
    <property type="protein sequence ID" value="KIQ65048.1"/>
    <property type="molecule type" value="Genomic_DNA"/>
</dbReference>
<keyword evidence="2" id="KW-1185">Reference proteome</keyword>
<evidence type="ECO:0000313" key="2">
    <source>
        <dbReference type="Proteomes" id="UP000032066"/>
    </source>
</evidence>
<dbReference type="AlphaFoldDB" id="A0A0D0Q250"/>
<evidence type="ECO:0008006" key="3">
    <source>
        <dbReference type="Google" id="ProtNLM"/>
    </source>
</evidence>
<comment type="caution">
    <text evidence="1">The sequence shown here is derived from an EMBL/GenBank/DDBJ whole genome shotgun (WGS) entry which is preliminary data.</text>
</comment>
<proteinExistence type="predicted"/>
<dbReference type="OrthoDB" id="4557078at2"/>
<evidence type="ECO:0000313" key="1">
    <source>
        <dbReference type="EMBL" id="KIQ65048.1"/>
    </source>
</evidence>
<organism evidence="1 2">
    <name type="scientific">Kitasatospora griseola</name>
    <name type="common">Streptomyces griseolosporeus</name>
    <dbReference type="NCBI Taxonomy" id="2064"/>
    <lineage>
        <taxon>Bacteria</taxon>
        <taxon>Bacillati</taxon>
        <taxon>Actinomycetota</taxon>
        <taxon>Actinomycetes</taxon>
        <taxon>Kitasatosporales</taxon>
        <taxon>Streptomycetaceae</taxon>
        <taxon>Kitasatospora</taxon>
    </lineage>
</organism>
<reference evidence="1 2" key="1">
    <citation type="submission" date="2015-02" db="EMBL/GenBank/DDBJ databases">
        <title>Draft genome sequence of Kitasatospora griseola MF730-N6, a bafilomycin, terpentecin and satosporin producer.</title>
        <authorList>
            <person name="Arens J.C."/>
            <person name="Haltli B."/>
            <person name="Kerr R.G."/>
        </authorList>
    </citation>
    <scope>NUCLEOTIDE SEQUENCE [LARGE SCALE GENOMIC DNA]</scope>
    <source>
        <strain evidence="1 2">MF730-N6</strain>
    </source>
</reference>
<name>A0A0D0Q250_KITGR</name>
<accession>A0A0D0Q250</accession>
<dbReference type="PATRIC" id="fig|2064.6.peg.2884"/>
<dbReference type="STRING" id="2064.TR51_13420"/>
<sequence length="219" mass="23042">MTNLYTALERAAGSTAAAPGLDGLVGGLLAEVASGARPLRAVVHPLGFYCLPVLRDGAYGVCVHVFDPAPVGSGYEIHCHSWELKSSVLYGRIGNLRVGVYDEPARPTHRAFEVHSAGGTDEIRPSPRLVRWEPLAEQTSARGETYTLGAGEFHATMLPDAAPAATVVLGRTVPGPVDVVLGPVDGAARRVVRQRCDAARTARIADEAARRISGRDSAG</sequence>
<dbReference type="RefSeq" id="WP_043911055.1">
    <property type="nucleotide sequence ID" value="NZ_JXZB01000002.1"/>
</dbReference>